<keyword evidence="2" id="KW-1185">Reference proteome</keyword>
<dbReference type="STRING" id="582675.SAMN05192565_13235"/>
<sequence length="170" mass="17675">MPTLHVCPLSRLPETLAETGAATLLTLMKAGTAIPRPEGIAEGRHCVVEVSDIAAPLDGHILADEGHIGRVLDFVAAWDRAEPLVIHCYAGISRSTAAAYIAACALAPERDEGAIADALRAASPSATPNPLFVAIADRMLGRDGRMSAAIARIGRGADAFEGTPFSLALR</sequence>
<name>A0A1I2X4G6_9HYPH</name>
<evidence type="ECO:0000313" key="2">
    <source>
        <dbReference type="Proteomes" id="UP000199229"/>
    </source>
</evidence>
<dbReference type="Gene3D" id="3.90.190.10">
    <property type="entry name" value="Protein tyrosine phosphatase superfamily"/>
    <property type="match status" value="1"/>
</dbReference>
<evidence type="ECO:0008006" key="3">
    <source>
        <dbReference type="Google" id="ProtNLM"/>
    </source>
</evidence>
<gene>
    <name evidence="1" type="ORF">SAMN05192565_13235</name>
</gene>
<dbReference type="OrthoDB" id="9794527at2"/>
<evidence type="ECO:0000313" key="1">
    <source>
        <dbReference type="EMBL" id="SFH08424.1"/>
    </source>
</evidence>
<accession>A0A1I2X4G6</accession>
<dbReference type="Proteomes" id="UP000199229">
    <property type="component" value="Unassembled WGS sequence"/>
</dbReference>
<dbReference type="InterPro" id="IPR029021">
    <property type="entry name" value="Prot-tyrosine_phosphatase-like"/>
</dbReference>
<dbReference type="EMBL" id="FOPM01000032">
    <property type="protein sequence ID" value="SFH08424.1"/>
    <property type="molecule type" value="Genomic_DNA"/>
</dbReference>
<reference evidence="2" key="1">
    <citation type="submission" date="2016-10" db="EMBL/GenBank/DDBJ databases">
        <authorList>
            <person name="Varghese N."/>
            <person name="Submissions S."/>
        </authorList>
    </citation>
    <scope>NUCLEOTIDE SEQUENCE [LARGE SCALE GENOMIC DNA]</scope>
    <source>
        <strain evidence="2">Gh-105</strain>
    </source>
</reference>
<dbReference type="RefSeq" id="WP_091975012.1">
    <property type="nucleotide sequence ID" value="NZ_FOPM01000032.1"/>
</dbReference>
<organism evidence="1 2">
    <name type="scientific">Methylobacterium gossipiicola</name>
    <dbReference type="NCBI Taxonomy" id="582675"/>
    <lineage>
        <taxon>Bacteria</taxon>
        <taxon>Pseudomonadati</taxon>
        <taxon>Pseudomonadota</taxon>
        <taxon>Alphaproteobacteria</taxon>
        <taxon>Hyphomicrobiales</taxon>
        <taxon>Methylobacteriaceae</taxon>
        <taxon>Methylobacterium</taxon>
    </lineage>
</organism>
<proteinExistence type="predicted"/>
<protein>
    <recommendedName>
        <fullName evidence="3">Tyrosine specific protein phosphatases domain-containing protein</fullName>
    </recommendedName>
</protein>
<dbReference type="AlphaFoldDB" id="A0A1I2X4G6"/>
<dbReference type="SUPFAM" id="SSF52799">
    <property type="entry name" value="(Phosphotyrosine protein) phosphatases II"/>
    <property type="match status" value="1"/>
</dbReference>